<dbReference type="InterPro" id="IPR011989">
    <property type="entry name" value="ARM-like"/>
</dbReference>
<dbReference type="Proteomes" id="UP000321570">
    <property type="component" value="Unassembled WGS sequence"/>
</dbReference>
<gene>
    <name evidence="4" type="ORF">WMSIL1_LOCUS7088</name>
</gene>
<dbReference type="GO" id="GO:0005737">
    <property type="term" value="C:cytoplasm"/>
    <property type="evidence" value="ECO:0007669"/>
    <property type="project" value="TreeGrafter"/>
</dbReference>
<evidence type="ECO:0000313" key="4">
    <source>
        <dbReference type="EMBL" id="VUZ47525.1"/>
    </source>
</evidence>
<feature type="compositionally biased region" description="Acidic residues" evidence="1">
    <location>
        <begin position="1053"/>
        <end position="1062"/>
    </location>
</feature>
<reference evidence="4 5" key="1">
    <citation type="submission" date="2019-07" db="EMBL/GenBank/DDBJ databases">
        <authorList>
            <person name="Jastrzebski P J."/>
            <person name="Paukszto L."/>
            <person name="Jastrzebski P J."/>
        </authorList>
    </citation>
    <scope>NUCLEOTIDE SEQUENCE [LARGE SCALE GENOMIC DNA]</scope>
    <source>
        <strain evidence="4 5">WMS-il1</strain>
    </source>
</reference>
<sequence>MTGVISLEQVIDYLKKIFSPTISNADRSRYFQITESYKDALFKLEDLNILCSSDQDPPVVIFGLNCLEHKVKRKWANLSPEEKRAVRQCVCCFVTNFGNMVCRNSEGNAVCLVIAQIMVHLIKCEWPQQWPNVVPELISLGQAGNLQALVVFDIFRRLSEDILFFQDVPLKRRRELSTALADSLQQISNFTLDCIYSAVKLYSSQNRDFDDDTTRCLRSGLFLLSALYEWCHLKPLFEWKSPDQMTSDPSEISPCISLFLFLLRLPELRTAVTEFLIVILTKKQSVINTGGSKINDSIPVYRRFFAFTGENPIETILEISQSVFVTSEFEESTCIFMRRWAEVISRLGILVVEDWKKLKVDGSQALEAFDLLIRANILAISHPSRLFVNQAASFFKSTLSSADSSIITLVAKHMPELLPIWMDCMVMQPFPGSNYPLALWIHANYERDYYSAKMSEMRAFVKSNCLSLAASIWPAEVLDYLIEWHKRCLNLSPQSSDLVFPGYPFIKPSTLLVQQWDGLSFAMEKTVANACSTDSNVVTSQPPDKVVIRNTLLGHLRDCFNAASSDLPGDPAVREWYLGVLHTMVMAFPEATTEFSLKLLMMEFTSLRYNPKVPVSAPKFAPAPPPQLLKLINLRCPAVRDLHTSIGANILRLVRSQPSVMLPYFDSFCSELSDIWTNRHGGMSEQCLLLEVVVFLALRLPCSFAEQQKKLSSILSGILVDWSNPHSFLVAFGVEGNGQGSKGGPLQLLEYYGFTQEAELVKRNTDLLIEREITRLQLQWTTSATASILKRLREALSQEQRENVTMPLIEPLTIPAFNLLKALHKLWLPETLQKCHPSMHSLFDVPRADKLQLAKADLKILDEKQSCENQVIADYQDLSQTYFSKVQSLLVQLYASSLDICRSILMISASKIYAMPTEQLGDLLCNYLCPDLFGMPDYRQLQLLRGMIIPYVEFCPAQYIETALVPLMPYVLDALYQKVNKSWAAVKVIDQDEVSDEEALEEIFAEETVRTLAAKVLNLTRLLLTFTGATSRKPAESAEITIAGGVEDAEGAEMDEELEDAQQQESSSQANSLNTSFGPVAASLFISNTNGTSGEMLLRFSSWLIAAINWPDSKVCAKAAQLLVKIIDYALRRSTPNTALTLPPNLASELLIGGIQALRTNGHNLPDVGSAVFNVIGRAMLLIEGGAEAANMYLAPILLSALNSSQDNGQSNQYVDDIKKYMQMVFHPVKSPTEKVLRDRSKILLQPIIGIPVAEKFKESLLISTLEPLTRPSLRSKGGQRRYRSEESNIGERSEIVALALADLFGVD</sequence>
<dbReference type="GO" id="GO:0003723">
    <property type="term" value="F:RNA binding"/>
    <property type="evidence" value="ECO:0007669"/>
    <property type="project" value="TreeGrafter"/>
</dbReference>
<dbReference type="GO" id="GO:0006405">
    <property type="term" value="P:RNA export from nucleus"/>
    <property type="evidence" value="ECO:0007669"/>
    <property type="project" value="TreeGrafter"/>
</dbReference>
<feature type="domain" description="Exportin-1/Importin-beta-like" evidence="2">
    <location>
        <begin position="114"/>
        <end position="237"/>
    </location>
</feature>
<dbReference type="SUPFAM" id="SSF48371">
    <property type="entry name" value="ARM repeat"/>
    <property type="match status" value="1"/>
</dbReference>
<keyword evidence="5" id="KW-1185">Reference proteome</keyword>
<evidence type="ECO:0000313" key="5">
    <source>
        <dbReference type="Proteomes" id="UP000321570"/>
    </source>
</evidence>
<evidence type="ECO:0000259" key="3">
    <source>
        <dbReference type="Pfam" id="PF19273"/>
    </source>
</evidence>
<protein>
    <submittedName>
        <fullName evidence="4">Uncharacterized protein</fullName>
    </submittedName>
</protein>
<dbReference type="GO" id="GO:0005049">
    <property type="term" value="F:nuclear export signal receptor activity"/>
    <property type="evidence" value="ECO:0007669"/>
    <property type="project" value="InterPro"/>
</dbReference>
<dbReference type="Gene3D" id="1.25.10.10">
    <property type="entry name" value="Leucine-rich Repeat Variant"/>
    <property type="match status" value="1"/>
</dbReference>
<dbReference type="PANTHER" id="PTHR11223">
    <property type="entry name" value="EXPORTIN 1/5"/>
    <property type="match status" value="1"/>
</dbReference>
<dbReference type="InterPro" id="IPR045478">
    <property type="entry name" value="Exportin-5_C"/>
</dbReference>
<feature type="compositionally biased region" description="Low complexity" evidence="1">
    <location>
        <begin position="1063"/>
        <end position="1072"/>
    </location>
</feature>
<evidence type="ECO:0000256" key="1">
    <source>
        <dbReference type="SAM" id="MobiDB-lite"/>
    </source>
</evidence>
<evidence type="ECO:0000259" key="2">
    <source>
        <dbReference type="Pfam" id="PF08389"/>
    </source>
</evidence>
<accession>A0A564YJS8</accession>
<feature type="domain" description="Exportin-5 C-terminal" evidence="3">
    <location>
        <begin position="638"/>
        <end position="1159"/>
    </location>
</feature>
<dbReference type="InterPro" id="IPR045065">
    <property type="entry name" value="XPO1/5"/>
</dbReference>
<dbReference type="InterPro" id="IPR016024">
    <property type="entry name" value="ARM-type_fold"/>
</dbReference>
<name>A0A564YJS8_HYMDI</name>
<dbReference type="GO" id="GO:0005634">
    <property type="term" value="C:nucleus"/>
    <property type="evidence" value="ECO:0007669"/>
    <property type="project" value="TreeGrafter"/>
</dbReference>
<feature type="region of interest" description="Disordered" evidence="1">
    <location>
        <begin position="1053"/>
        <end position="1072"/>
    </location>
</feature>
<dbReference type="PANTHER" id="PTHR11223:SF3">
    <property type="entry name" value="EXPORTIN-5"/>
    <property type="match status" value="1"/>
</dbReference>
<dbReference type="Pfam" id="PF08389">
    <property type="entry name" value="Xpo1"/>
    <property type="match status" value="1"/>
</dbReference>
<dbReference type="GO" id="GO:0006611">
    <property type="term" value="P:protein export from nucleus"/>
    <property type="evidence" value="ECO:0007669"/>
    <property type="project" value="InterPro"/>
</dbReference>
<dbReference type="InterPro" id="IPR013598">
    <property type="entry name" value="Exportin-1/Importin-b-like"/>
</dbReference>
<dbReference type="EMBL" id="CABIJS010000244">
    <property type="protein sequence ID" value="VUZ47525.1"/>
    <property type="molecule type" value="Genomic_DNA"/>
</dbReference>
<dbReference type="Pfam" id="PF19273">
    <property type="entry name" value="Exportin-5"/>
    <property type="match status" value="1"/>
</dbReference>
<dbReference type="GO" id="GO:0042565">
    <property type="term" value="C:RNA nuclear export complex"/>
    <property type="evidence" value="ECO:0007669"/>
    <property type="project" value="TreeGrafter"/>
</dbReference>
<organism evidence="4 5">
    <name type="scientific">Hymenolepis diminuta</name>
    <name type="common">Rat tapeworm</name>
    <dbReference type="NCBI Taxonomy" id="6216"/>
    <lineage>
        <taxon>Eukaryota</taxon>
        <taxon>Metazoa</taxon>
        <taxon>Spiralia</taxon>
        <taxon>Lophotrochozoa</taxon>
        <taxon>Platyhelminthes</taxon>
        <taxon>Cestoda</taxon>
        <taxon>Eucestoda</taxon>
        <taxon>Cyclophyllidea</taxon>
        <taxon>Hymenolepididae</taxon>
        <taxon>Hymenolepis</taxon>
    </lineage>
</organism>
<proteinExistence type="predicted"/>